<reference evidence="1" key="1">
    <citation type="submission" date="2016-04" db="EMBL/GenBank/DDBJ databases">
        <authorList>
            <person name="Calderon-Fernandez G.M.Sr."/>
        </authorList>
    </citation>
    <scope>NUCLEOTIDE SEQUENCE</scope>
    <source>
        <strain evidence="1">Int1</strain>
        <tissue evidence="1">Integument</tissue>
    </source>
</reference>
<dbReference type="GO" id="GO:0003964">
    <property type="term" value="F:RNA-directed DNA polymerase activity"/>
    <property type="evidence" value="ECO:0007669"/>
    <property type="project" value="UniProtKB-KW"/>
</dbReference>
<accession>A0A170YQE2</accession>
<organism evidence="1">
    <name type="scientific">Triatoma infestans</name>
    <name type="common">Assassin bug</name>
    <dbReference type="NCBI Taxonomy" id="30076"/>
    <lineage>
        <taxon>Eukaryota</taxon>
        <taxon>Metazoa</taxon>
        <taxon>Ecdysozoa</taxon>
        <taxon>Arthropoda</taxon>
        <taxon>Hexapoda</taxon>
        <taxon>Insecta</taxon>
        <taxon>Pterygota</taxon>
        <taxon>Neoptera</taxon>
        <taxon>Paraneoptera</taxon>
        <taxon>Hemiptera</taxon>
        <taxon>Heteroptera</taxon>
        <taxon>Panheteroptera</taxon>
        <taxon>Cimicomorpha</taxon>
        <taxon>Reduviidae</taxon>
        <taxon>Triatominae</taxon>
        <taxon>Triatoma</taxon>
    </lineage>
</organism>
<evidence type="ECO:0000313" key="1">
    <source>
        <dbReference type="EMBL" id="JAS00140.1"/>
    </source>
</evidence>
<reference evidence="1" key="2">
    <citation type="journal article" date="2017" name="J. Med. Entomol.">
        <title>Transcriptome Analysis of the Triatoma infestans (Hemiptera: Reduviidae) Integument.</title>
        <authorList>
            <person name="Calderon-Fernandez G.M."/>
            <person name="Moriconi D.E."/>
            <person name="Dulbecco A.B."/>
            <person name="Juarez M.P."/>
        </authorList>
    </citation>
    <scope>NUCLEOTIDE SEQUENCE</scope>
    <source>
        <strain evidence="1">Int1</strain>
        <tissue evidence="1">Integument</tissue>
    </source>
</reference>
<sequence length="54" mass="6579">MKKTIYGLKQSSRSWYERVDNDLLNLGYYKSKFETRLVIKKQNRKPANYKNFIC</sequence>
<name>A0A170YQE2_TRIIF</name>
<keyword evidence="1" id="KW-0695">RNA-directed DNA polymerase</keyword>
<protein>
    <submittedName>
        <fullName evidence="1">Reverse transcriptase</fullName>
    </submittedName>
</protein>
<dbReference type="AlphaFoldDB" id="A0A170YQE2"/>
<proteinExistence type="predicted"/>
<keyword evidence="1" id="KW-0808">Transferase</keyword>
<keyword evidence="1" id="KW-0548">Nucleotidyltransferase</keyword>
<dbReference type="EMBL" id="GEMB01003068">
    <property type="protein sequence ID" value="JAS00140.1"/>
    <property type="molecule type" value="Transcribed_RNA"/>
</dbReference>